<evidence type="ECO:0000313" key="1">
    <source>
        <dbReference type="EMBL" id="RAW90916.1"/>
    </source>
</evidence>
<dbReference type="GO" id="GO:0006351">
    <property type="term" value="P:DNA-templated transcription"/>
    <property type="evidence" value="ECO:0007669"/>
    <property type="project" value="InterPro"/>
</dbReference>
<name>A0A329VFB5_9GAMM</name>
<reference evidence="1 2" key="1">
    <citation type="journal article" date="2018" name="Int. J. Syst. Evol. Microbiol.">
        <title>Whole-genome-based revisit of Photorhabdus phylogeny: proposal for the elevation of most Photorhabdus subspecies to the species level and description of one novel species Photorhabdus bodei sp. nov., and one novel subspecies Photorhabdus laumondii subsp. clarkei subsp. nov.</title>
        <authorList>
            <person name="Machado R.A.R."/>
            <person name="Wuthrich D."/>
            <person name="Kuhnert P."/>
            <person name="Arce C.C.M."/>
            <person name="Thonen L."/>
            <person name="Ruiz C."/>
            <person name="Zhang X."/>
            <person name="Robert C.A.M."/>
            <person name="Karimi J."/>
            <person name="Kamali S."/>
            <person name="Ma J."/>
            <person name="Bruggmann R."/>
            <person name="Erb M."/>
        </authorList>
    </citation>
    <scope>NUCLEOTIDE SEQUENCE [LARGE SCALE GENOMIC DNA]</scope>
    <source>
        <strain evidence="1 2">BOJ-47</strain>
    </source>
</reference>
<dbReference type="EMBL" id="NSCI01000012">
    <property type="protein sequence ID" value="RAW90916.1"/>
    <property type="molecule type" value="Genomic_DNA"/>
</dbReference>
<dbReference type="AlphaFoldDB" id="A0A329VFB5"/>
<proteinExistence type="predicted"/>
<dbReference type="Proteomes" id="UP000250870">
    <property type="component" value="Unassembled WGS sequence"/>
</dbReference>
<organism evidence="1 2">
    <name type="scientific">Photorhabdus laumondii subsp. clarkei</name>
    <dbReference type="NCBI Taxonomy" id="2029685"/>
    <lineage>
        <taxon>Bacteria</taxon>
        <taxon>Pseudomonadati</taxon>
        <taxon>Pseudomonadota</taxon>
        <taxon>Gammaproteobacteria</taxon>
        <taxon>Enterobacterales</taxon>
        <taxon>Morganellaceae</taxon>
        <taxon>Photorhabdus</taxon>
    </lineage>
</organism>
<evidence type="ECO:0000313" key="2">
    <source>
        <dbReference type="Proteomes" id="UP000250870"/>
    </source>
</evidence>
<dbReference type="Pfam" id="PF07180">
    <property type="entry name" value="CaiF_GrlA"/>
    <property type="match status" value="1"/>
</dbReference>
<protein>
    <submittedName>
        <fullName evidence="1">CaiF/GrlA family transcriptional regulator</fullName>
    </submittedName>
</protein>
<comment type="caution">
    <text evidence="1">The sequence shown here is derived from an EMBL/GenBank/DDBJ whole genome shotgun (WGS) entry which is preliminary data.</text>
</comment>
<sequence length="166" mass="18817">MTINVNNSMLLQISGSQTDLPGGQTITGKQSNHGDFRLPACLSHLKDTPLYMAVAYWGLLKGSGFTKSEISQVFRVTERRATDVMNYIYNERRDVIACEKFFFREKQGSRRQMLIVTAVVEPMPQKGQASVTKTVKSTRSRTSSQANHMCIWRTWFLQRACGPFIS</sequence>
<accession>A0A329VFB5</accession>
<dbReference type="Gene3D" id="1.10.10.10">
    <property type="entry name" value="Winged helix-like DNA-binding domain superfamily/Winged helix DNA-binding domain"/>
    <property type="match status" value="1"/>
</dbReference>
<dbReference type="RefSeq" id="WP_113025699.1">
    <property type="nucleotide sequence ID" value="NZ_CAWNWQ010000012.1"/>
</dbReference>
<gene>
    <name evidence="1" type="ORF">CKY01_10800</name>
</gene>
<dbReference type="InterPro" id="IPR020357">
    <property type="entry name" value="Tscrpt_reg_CaiF/GrlA"/>
</dbReference>
<dbReference type="InterPro" id="IPR036388">
    <property type="entry name" value="WH-like_DNA-bd_sf"/>
</dbReference>